<dbReference type="OrthoDB" id="2414723at2759"/>
<dbReference type="GO" id="GO:0051260">
    <property type="term" value="P:protein homooligomerization"/>
    <property type="evidence" value="ECO:0007669"/>
    <property type="project" value="InterPro"/>
</dbReference>
<dbReference type="RefSeq" id="XP_008877112.1">
    <property type="nucleotide sequence ID" value="XM_008878890.1"/>
</dbReference>
<dbReference type="InterPro" id="IPR012340">
    <property type="entry name" value="NA-bd_OB-fold"/>
</dbReference>
<protein>
    <recommendedName>
        <fullName evidence="1">Potassium channel tetramerisation-type BTB domain-containing protein</fullName>
    </recommendedName>
</protein>
<dbReference type="Pfam" id="PF02214">
    <property type="entry name" value="BTB_2"/>
    <property type="match status" value="1"/>
</dbReference>
<sequence>MCVTCKISSMSAATDPNSMLTTNAVATLYMNPAARTFHPLLQIIHAKEIQDKTSHHCVVVLSDGEHCISGLVPLGAVIATNCARDMHTCCVVQLDAFNPKIVAGNLILIVDGLTHVACAAGRIGLPHPTFVNIAPPSMSALLQAQLDLLVFKETQHTAFLESVRRNARAATTLITLNIGGQRFQTAAANLLRHTPSYFTMLLADSSGPPPPDHEYFIDVDPIHFDRVMVHLRTGDPLSYDGLSLWETLQLRKTVRFLGLEPHCTSMDVFMEHMASLKATDSPPLPPSSAA</sequence>
<proteinExistence type="predicted"/>
<dbReference type="InterPro" id="IPR003131">
    <property type="entry name" value="T1-type_BTB"/>
</dbReference>
<dbReference type="VEuPathDB" id="FungiDB:H310_11993"/>
<dbReference type="EMBL" id="KI913986">
    <property type="protein sequence ID" value="ETV94350.1"/>
    <property type="molecule type" value="Genomic_DNA"/>
</dbReference>
<reference evidence="2" key="1">
    <citation type="submission" date="2013-12" db="EMBL/GenBank/DDBJ databases">
        <title>The Genome Sequence of Aphanomyces invadans NJM9701.</title>
        <authorList>
            <consortium name="The Broad Institute Genomics Platform"/>
            <person name="Russ C."/>
            <person name="Tyler B."/>
            <person name="van West P."/>
            <person name="Dieguez-Uribeondo J."/>
            <person name="Young S.K."/>
            <person name="Zeng Q."/>
            <person name="Gargeya S."/>
            <person name="Fitzgerald M."/>
            <person name="Abouelleil A."/>
            <person name="Alvarado L."/>
            <person name="Chapman S.B."/>
            <person name="Gainer-Dewar J."/>
            <person name="Goldberg J."/>
            <person name="Griggs A."/>
            <person name="Gujja S."/>
            <person name="Hansen M."/>
            <person name="Howarth C."/>
            <person name="Imamovic A."/>
            <person name="Ireland A."/>
            <person name="Larimer J."/>
            <person name="McCowan C."/>
            <person name="Murphy C."/>
            <person name="Pearson M."/>
            <person name="Poon T.W."/>
            <person name="Priest M."/>
            <person name="Roberts A."/>
            <person name="Saif S."/>
            <person name="Shea T."/>
            <person name="Sykes S."/>
            <person name="Wortman J."/>
            <person name="Nusbaum C."/>
            <person name="Birren B."/>
        </authorList>
    </citation>
    <scope>NUCLEOTIDE SEQUENCE [LARGE SCALE GENOMIC DNA]</scope>
    <source>
        <strain evidence="2">NJM9701</strain>
    </source>
</reference>
<dbReference type="Gene3D" id="2.40.50.140">
    <property type="entry name" value="Nucleic acid-binding proteins"/>
    <property type="match status" value="1"/>
</dbReference>
<dbReference type="AlphaFoldDB" id="A0A024TJN8"/>
<dbReference type="SUPFAM" id="SSF50249">
    <property type="entry name" value="Nucleic acid-binding proteins"/>
    <property type="match status" value="1"/>
</dbReference>
<evidence type="ECO:0000259" key="1">
    <source>
        <dbReference type="Pfam" id="PF02214"/>
    </source>
</evidence>
<accession>A0A024TJN8</accession>
<dbReference type="SUPFAM" id="SSF54695">
    <property type="entry name" value="POZ domain"/>
    <property type="match status" value="1"/>
</dbReference>
<dbReference type="GeneID" id="20089043"/>
<name>A0A024TJN8_9STRA</name>
<dbReference type="InterPro" id="IPR011333">
    <property type="entry name" value="SKP1/BTB/POZ_sf"/>
</dbReference>
<organism evidence="2">
    <name type="scientific">Aphanomyces invadans</name>
    <dbReference type="NCBI Taxonomy" id="157072"/>
    <lineage>
        <taxon>Eukaryota</taxon>
        <taxon>Sar</taxon>
        <taxon>Stramenopiles</taxon>
        <taxon>Oomycota</taxon>
        <taxon>Saprolegniomycetes</taxon>
        <taxon>Saprolegniales</taxon>
        <taxon>Verrucalvaceae</taxon>
        <taxon>Aphanomyces</taxon>
    </lineage>
</organism>
<feature type="domain" description="Potassium channel tetramerisation-type BTB" evidence="1">
    <location>
        <begin position="174"/>
        <end position="260"/>
    </location>
</feature>
<evidence type="ECO:0000313" key="2">
    <source>
        <dbReference type="EMBL" id="ETV94350.1"/>
    </source>
</evidence>
<gene>
    <name evidence="2" type="ORF">H310_11993</name>
</gene>
<dbReference type="Gene3D" id="3.30.710.10">
    <property type="entry name" value="Potassium Channel Kv1.1, Chain A"/>
    <property type="match status" value="1"/>
</dbReference>